<evidence type="ECO:0000256" key="5">
    <source>
        <dbReference type="ARBA" id="ARBA00023125"/>
    </source>
</evidence>
<dbReference type="SMART" id="SM00066">
    <property type="entry name" value="GAL4"/>
    <property type="match status" value="1"/>
</dbReference>
<feature type="compositionally biased region" description="Low complexity" evidence="8">
    <location>
        <begin position="705"/>
        <end position="724"/>
    </location>
</feature>
<evidence type="ECO:0000256" key="2">
    <source>
        <dbReference type="ARBA" id="ARBA00022723"/>
    </source>
</evidence>
<evidence type="ECO:0000256" key="4">
    <source>
        <dbReference type="ARBA" id="ARBA00023015"/>
    </source>
</evidence>
<evidence type="ECO:0000313" key="10">
    <source>
        <dbReference type="EMBL" id="OAD00201.1"/>
    </source>
</evidence>
<dbReference type="InterPro" id="IPR001138">
    <property type="entry name" value="Zn2Cys6_DnaBD"/>
</dbReference>
<dbReference type="Pfam" id="PF00172">
    <property type="entry name" value="Zn_clus"/>
    <property type="match status" value="1"/>
</dbReference>
<dbReference type="Pfam" id="PF04082">
    <property type="entry name" value="Fungal_trans"/>
    <property type="match status" value="1"/>
</dbReference>
<feature type="compositionally biased region" description="Low complexity" evidence="8">
    <location>
        <begin position="641"/>
        <end position="653"/>
    </location>
</feature>
<evidence type="ECO:0000256" key="6">
    <source>
        <dbReference type="ARBA" id="ARBA00023163"/>
    </source>
</evidence>
<name>A0A168IPT6_MUCCL</name>
<feature type="domain" description="Zn(2)-C6 fungal-type" evidence="9">
    <location>
        <begin position="15"/>
        <end position="45"/>
    </location>
</feature>
<feature type="compositionally biased region" description="Basic and acidic residues" evidence="8">
    <location>
        <begin position="129"/>
        <end position="138"/>
    </location>
</feature>
<keyword evidence="4" id="KW-0805">Transcription regulation</keyword>
<keyword evidence="7" id="KW-0539">Nucleus</keyword>
<feature type="region of interest" description="Disordered" evidence="8">
    <location>
        <begin position="121"/>
        <end position="162"/>
    </location>
</feature>
<dbReference type="CDD" id="cd00067">
    <property type="entry name" value="GAL4"/>
    <property type="match status" value="1"/>
</dbReference>
<organism evidence="10 11">
    <name type="scientific">Mucor lusitanicus CBS 277.49</name>
    <dbReference type="NCBI Taxonomy" id="747725"/>
    <lineage>
        <taxon>Eukaryota</taxon>
        <taxon>Fungi</taxon>
        <taxon>Fungi incertae sedis</taxon>
        <taxon>Mucoromycota</taxon>
        <taxon>Mucoromycotina</taxon>
        <taxon>Mucoromycetes</taxon>
        <taxon>Mucorales</taxon>
        <taxon>Mucorineae</taxon>
        <taxon>Mucoraceae</taxon>
        <taxon>Mucor</taxon>
    </lineage>
</organism>
<dbReference type="GO" id="GO:0006351">
    <property type="term" value="P:DNA-templated transcription"/>
    <property type="evidence" value="ECO:0007669"/>
    <property type="project" value="InterPro"/>
</dbReference>
<dbReference type="SUPFAM" id="SSF57701">
    <property type="entry name" value="Zn2/Cys6 DNA-binding domain"/>
    <property type="match status" value="1"/>
</dbReference>
<dbReference type="SMART" id="SM00906">
    <property type="entry name" value="Fungal_trans"/>
    <property type="match status" value="1"/>
</dbReference>
<keyword evidence="11" id="KW-1185">Reference proteome</keyword>
<evidence type="ECO:0000259" key="9">
    <source>
        <dbReference type="PROSITE" id="PS50048"/>
    </source>
</evidence>
<comment type="caution">
    <text evidence="10">The sequence shown here is derived from an EMBL/GenBank/DDBJ whole genome shotgun (WGS) entry which is preliminary data.</text>
</comment>
<dbReference type="InterPro" id="IPR007219">
    <property type="entry name" value="XnlR_reg_dom"/>
</dbReference>
<dbReference type="PROSITE" id="PS00463">
    <property type="entry name" value="ZN2_CY6_FUNGAL_1"/>
    <property type="match status" value="1"/>
</dbReference>
<dbReference type="CDD" id="cd12148">
    <property type="entry name" value="fungal_TF_MHR"/>
    <property type="match status" value="1"/>
</dbReference>
<reference evidence="10 11" key="1">
    <citation type="submission" date="2015-06" db="EMBL/GenBank/DDBJ databases">
        <title>Expansion of signal transduction pathways in fungi by whole-genome duplication.</title>
        <authorList>
            <consortium name="DOE Joint Genome Institute"/>
            <person name="Corrochano L.M."/>
            <person name="Kuo A."/>
            <person name="Marcet-Houben M."/>
            <person name="Polaino S."/>
            <person name="Salamov A."/>
            <person name="Villalobos J.M."/>
            <person name="Alvarez M.I."/>
            <person name="Avalos J."/>
            <person name="Benito E.P."/>
            <person name="Benoit I."/>
            <person name="Burger G."/>
            <person name="Camino L.P."/>
            <person name="Canovas D."/>
            <person name="Cerda-Olmedo E."/>
            <person name="Cheng J.-F."/>
            <person name="Dominguez A."/>
            <person name="Elias M."/>
            <person name="Eslava A.P."/>
            <person name="Glaser F."/>
            <person name="Grimwood J."/>
            <person name="Gutierrez G."/>
            <person name="Heitman J."/>
            <person name="Henrissat B."/>
            <person name="Iturriaga E.A."/>
            <person name="Lang B.F."/>
            <person name="Lavin J.L."/>
            <person name="Lee S."/>
            <person name="Li W."/>
            <person name="Lindquist E."/>
            <person name="Lopez-Garcia S."/>
            <person name="Luque E.M."/>
            <person name="Marcos A.T."/>
            <person name="Martin J."/>
            <person name="Mccluskey K."/>
            <person name="Medina H.R."/>
            <person name="Miralles-Duran A."/>
            <person name="Miyazaki A."/>
            <person name="Munoz-Torres E."/>
            <person name="Oguiza J.A."/>
            <person name="Ohm R."/>
            <person name="Olmedo M."/>
            <person name="Orejas M."/>
            <person name="Ortiz-Castellanos L."/>
            <person name="Pisabarro A.G."/>
            <person name="Rodriguez-Romero J."/>
            <person name="Ruiz-Herrera J."/>
            <person name="Ruiz-Vazquez R."/>
            <person name="Sanz C."/>
            <person name="Schackwitz W."/>
            <person name="Schmutz J."/>
            <person name="Shahriari M."/>
            <person name="Shelest E."/>
            <person name="Silva-Franco F."/>
            <person name="Soanes D."/>
            <person name="Syed K."/>
            <person name="Tagua V.G."/>
            <person name="Talbot N.J."/>
            <person name="Thon M."/>
            <person name="De Vries R.P."/>
            <person name="Wiebenga A."/>
            <person name="Yadav J.S."/>
            <person name="Braun E.L."/>
            <person name="Baker S."/>
            <person name="Garre V."/>
            <person name="Horwitz B."/>
            <person name="Torres-Martinez S."/>
            <person name="Idnurm A."/>
            <person name="Herrera-Estrella A."/>
            <person name="Gabaldon T."/>
            <person name="Grigoriev I.V."/>
        </authorList>
    </citation>
    <scope>NUCLEOTIDE SEQUENCE [LARGE SCALE GENOMIC DNA]</scope>
    <source>
        <strain evidence="10 11">CBS 277.49</strain>
    </source>
</reference>
<feature type="region of interest" description="Disordered" evidence="8">
    <location>
        <begin position="637"/>
        <end position="662"/>
    </location>
</feature>
<dbReference type="GO" id="GO:0008270">
    <property type="term" value="F:zinc ion binding"/>
    <property type="evidence" value="ECO:0007669"/>
    <property type="project" value="InterPro"/>
</dbReference>
<keyword evidence="2" id="KW-0479">Metal-binding</keyword>
<dbReference type="PANTHER" id="PTHR31313:SF78">
    <property type="entry name" value="TRANSCRIPTION FACTOR DOMAIN-CONTAINING PROTEIN"/>
    <property type="match status" value="1"/>
</dbReference>
<dbReference type="SMR" id="A0A168IPT6"/>
<keyword evidence="5" id="KW-0238">DNA-binding</keyword>
<gene>
    <name evidence="10" type="ORF">MUCCIDRAFT_113662</name>
</gene>
<sequence>MTEQTEHKRQRVSKACEQCRRKKVKCDGSSPYCNNCSALGLQCHYKESTKKRGPPKGYIEAIEGRLHRLEALLGSIVQEDDPRSQAIIAELNAPLETAYGELVRPRPMRRETLSGYEAECGPLTSTEPMVKHEDDHSTQHHNQQVSTKDGNDSDESNNIGNLSIDESGQLRYYGKSSGFYMLKSSKNFQNRAFQFNSREYKQLGHDAPSPTLPFVVDPFELPPKDLSDHLLELYFSYFYPLLPILHKKSFMESMNDDSKPSPPHILLNAIYAVASRVSPDERVRSIASKPETAGDVFFERARMLLDLEWDSFRVYTVQSLLLMSSHQNGALKTTRGWLYSGMAIRMSQNLGLHRNCDSWDLTDTEKEDRKRAFYCCFVLDRLSCAMHGRSPMIDERDYDTPYPSENDQDDTHRTPRIMENFHYLIKICEILGDVIRELYMVKGRKQLSVMSTPDSIVSSLDKKLNKWMSKLPPTLQYRPPNTRLNERAPAPSLELCQLHMLFYTTLILMHRPFIPGPAQTVAPSVFPSASICTFAANKILDITESLMAEGRLKNVNNYTLFFMFTAGIIFIYNAASSDSMFAFEAKISINKIMRAMDEVEKTWITSARHCNILGALAGLRDIDLECVDESYTRSMLNKQQSASAPPASIAVPNSPEPEVLSTPNDFQRIEEKYYRGSASTSSNKSPSVDLSPELAQSSIQYSRLQQQQQQQQQQPMQQQQQQPQFDDGSFDPNSTAFWGVPMSFDIDEWNSYFSNQKGQNSIPGANPSDAAPIFSSPPLAHQTQQQQQQQQNDFMPVPLTQDRPPQPQRQYSNPPSNSSNNIQMPIWTD</sequence>
<dbReference type="GO" id="GO:0000981">
    <property type="term" value="F:DNA-binding transcription factor activity, RNA polymerase II-specific"/>
    <property type="evidence" value="ECO:0007669"/>
    <property type="project" value="InterPro"/>
</dbReference>
<dbReference type="GO" id="GO:0005634">
    <property type="term" value="C:nucleus"/>
    <property type="evidence" value="ECO:0007669"/>
    <property type="project" value="UniProtKB-SubCell"/>
</dbReference>
<feature type="compositionally biased region" description="Low complexity" evidence="8">
    <location>
        <begin position="782"/>
        <end position="791"/>
    </location>
</feature>
<dbReference type="AlphaFoldDB" id="A0A168IPT6"/>
<dbReference type="Proteomes" id="UP000077051">
    <property type="component" value="Unassembled WGS sequence"/>
</dbReference>
<dbReference type="PANTHER" id="PTHR31313">
    <property type="entry name" value="TY1 ENHANCER ACTIVATOR"/>
    <property type="match status" value="1"/>
</dbReference>
<keyword evidence="6" id="KW-0804">Transcription</keyword>
<evidence type="ECO:0000313" key="11">
    <source>
        <dbReference type="Proteomes" id="UP000077051"/>
    </source>
</evidence>
<dbReference type="VEuPathDB" id="FungiDB:MUCCIDRAFT_113662"/>
<protein>
    <submittedName>
        <fullName evidence="10">Zn(2)-C6 fungal-specific transcription factor</fullName>
    </submittedName>
</protein>
<dbReference type="OrthoDB" id="39175at2759"/>
<dbReference type="InterPro" id="IPR036864">
    <property type="entry name" value="Zn2-C6_fun-type_DNA-bd_sf"/>
</dbReference>
<dbReference type="Gene3D" id="4.10.240.10">
    <property type="entry name" value="Zn(2)-C6 fungal-type DNA-binding domain"/>
    <property type="match status" value="1"/>
</dbReference>
<dbReference type="EMBL" id="AMYB01000007">
    <property type="protein sequence ID" value="OAD00201.1"/>
    <property type="molecule type" value="Genomic_DNA"/>
</dbReference>
<accession>A0A168IPT6</accession>
<proteinExistence type="predicted"/>
<evidence type="ECO:0000256" key="1">
    <source>
        <dbReference type="ARBA" id="ARBA00004123"/>
    </source>
</evidence>
<evidence type="ECO:0000256" key="7">
    <source>
        <dbReference type="ARBA" id="ARBA00023242"/>
    </source>
</evidence>
<dbReference type="PROSITE" id="PS50048">
    <property type="entry name" value="ZN2_CY6_FUNGAL_2"/>
    <property type="match status" value="1"/>
</dbReference>
<feature type="compositionally biased region" description="Low complexity" evidence="8">
    <location>
        <begin position="808"/>
        <end position="829"/>
    </location>
</feature>
<evidence type="ECO:0000256" key="3">
    <source>
        <dbReference type="ARBA" id="ARBA00022833"/>
    </source>
</evidence>
<evidence type="ECO:0000256" key="8">
    <source>
        <dbReference type="SAM" id="MobiDB-lite"/>
    </source>
</evidence>
<dbReference type="STRING" id="747725.A0A168IPT6"/>
<feature type="region of interest" description="Disordered" evidence="8">
    <location>
        <begin position="755"/>
        <end position="829"/>
    </location>
</feature>
<dbReference type="InterPro" id="IPR051615">
    <property type="entry name" value="Transcr_Regulatory_Elem"/>
</dbReference>
<keyword evidence="3" id="KW-0862">Zinc</keyword>
<dbReference type="GO" id="GO:0003677">
    <property type="term" value="F:DNA binding"/>
    <property type="evidence" value="ECO:0007669"/>
    <property type="project" value="UniProtKB-KW"/>
</dbReference>
<comment type="subcellular location">
    <subcellularLocation>
        <location evidence="1">Nucleus</location>
    </subcellularLocation>
</comment>
<feature type="region of interest" description="Disordered" evidence="8">
    <location>
        <begin position="699"/>
        <end position="739"/>
    </location>
</feature>